<comment type="similarity">
    <text evidence="3">Belongs to the chorismate synthase family.</text>
</comment>
<keyword evidence="9" id="KW-0521">NADP</keyword>
<evidence type="ECO:0000256" key="3">
    <source>
        <dbReference type="ARBA" id="ARBA00008014"/>
    </source>
</evidence>
<dbReference type="PANTHER" id="PTHR21085:SF0">
    <property type="entry name" value="CHORISMATE SYNTHASE"/>
    <property type="match status" value="1"/>
</dbReference>
<dbReference type="AlphaFoldDB" id="A0A091CD51"/>
<dbReference type="PATRIC" id="fig|1302649.3.peg.1360"/>
<dbReference type="GO" id="GO:0009423">
    <property type="term" value="P:chorismate biosynthetic process"/>
    <property type="evidence" value="ECO:0007669"/>
    <property type="project" value="UniProtKB-UniPathway"/>
</dbReference>
<evidence type="ECO:0000256" key="7">
    <source>
        <dbReference type="ARBA" id="ARBA00022643"/>
    </source>
</evidence>
<dbReference type="GO" id="GO:0005829">
    <property type="term" value="C:cytosol"/>
    <property type="evidence" value="ECO:0007669"/>
    <property type="project" value="TreeGrafter"/>
</dbReference>
<dbReference type="GO" id="GO:0010181">
    <property type="term" value="F:FMN binding"/>
    <property type="evidence" value="ECO:0007669"/>
    <property type="project" value="TreeGrafter"/>
</dbReference>
<accession>A0A091CD51</accession>
<evidence type="ECO:0000256" key="1">
    <source>
        <dbReference type="ARBA" id="ARBA00001914"/>
    </source>
</evidence>
<comment type="cofactor">
    <cofactor evidence="1">
        <name>FMNH2</name>
        <dbReference type="ChEBI" id="CHEBI:57618"/>
    </cofactor>
</comment>
<evidence type="ECO:0000256" key="5">
    <source>
        <dbReference type="ARBA" id="ARBA00022605"/>
    </source>
</evidence>
<evidence type="ECO:0000256" key="4">
    <source>
        <dbReference type="ARBA" id="ARBA00013036"/>
    </source>
</evidence>
<evidence type="ECO:0000256" key="9">
    <source>
        <dbReference type="ARBA" id="ARBA00022857"/>
    </source>
</evidence>
<evidence type="ECO:0000256" key="2">
    <source>
        <dbReference type="ARBA" id="ARBA00005044"/>
    </source>
</evidence>
<proteinExistence type="inferred from homology"/>
<gene>
    <name evidence="12" type="ORF">TMUPMC115_1356</name>
</gene>
<dbReference type="EMBL" id="JPVU01000148">
    <property type="protein sequence ID" value="KFN91473.1"/>
    <property type="molecule type" value="Genomic_DNA"/>
</dbReference>
<keyword evidence="11 12" id="KW-0456">Lyase</keyword>
<dbReference type="GO" id="GO:0009073">
    <property type="term" value="P:aromatic amino acid family biosynthetic process"/>
    <property type="evidence" value="ECO:0007669"/>
    <property type="project" value="UniProtKB-KW"/>
</dbReference>
<dbReference type="GO" id="GO:0008652">
    <property type="term" value="P:amino acid biosynthetic process"/>
    <property type="evidence" value="ECO:0007669"/>
    <property type="project" value="UniProtKB-KW"/>
</dbReference>
<sequence length="89" mass="10011">MRYMTAGESHGPELTAIIEGLPAGMPLSVEDINYELARRQVGYGRGGRMIIETDQVQITSGLRHGKTLGSPLTLVIENKDWKNWKKLWE</sequence>
<dbReference type="UniPathway" id="UPA00053">
    <property type="reaction ID" value="UER00090"/>
</dbReference>
<keyword evidence="5" id="KW-0028">Amino-acid biosynthesis</keyword>
<dbReference type="InterPro" id="IPR000453">
    <property type="entry name" value="Chorismate_synth"/>
</dbReference>
<keyword evidence="6" id="KW-0285">Flavoprotein</keyword>
<evidence type="ECO:0000256" key="10">
    <source>
        <dbReference type="ARBA" id="ARBA00023141"/>
    </source>
</evidence>
<organism evidence="12 13">
    <name type="scientific">Tetragenococcus muriaticus PMC-11-5</name>
    <dbReference type="NCBI Taxonomy" id="1302649"/>
    <lineage>
        <taxon>Bacteria</taxon>
        <taxon>Bacillati</taxon>
        <taxon>Bacillota</taxon>
        <taxon>Bacilli</taxon>
        <taxon>Lactobacillales</taxon>
        <taxon>Enterococcaceae</taxon>
        <taxon>Tetragenococcus</taxon>
    </lineage>
</organism>
<dbReference type="InterPro" id="IPR035904">
    <property type="entry name" value="Chorismate_synth_AroC_sf"/>
</dbReference>
<evidence type="ECO:0000256" key="6">
    <source>
        <dbReference type="ARBA" id="ARBA00022630"/>
    </source>
</evidence>
<reference evidence="12 13" key="1">
    <citation type="submission" date="2014-08" db="EMBL/GenBank/DDBJ databases">
        <title>Genome sequence of Tetragenococcus muriaticus.</title>
        <authorList>
            <person name="Chuea-nongthon C."/>
            <person name="Rodtong S."/>
            <person name="Yongsawatdigul J."/>
            <person name="Steele J.L."/>
            <person name="Liu X.-y."/>
            <person name="Speers J."/>
            <person name="Glasner J.D."/>
            <person name="Neeno-Eckwall E.C."/>
        </authorList>
    </citation>
    <scope>NUCLEOTIDE SEQUENCE [LARGE SCALE GENOMIC DNA]</scope>
    <source>
        <strain evidence="12 13">PMC-11-5</strain>
    </source>
</reference>
<evidence type="ECO:0000256" key="11">
    <source>
        <dbReference type="ARBA" id="ARBA00023239"/>
    </source>
</evidence>
<comment type="caution">
    <text evidence="12">The sequence shown here is derived from an EMBL/GenBank/DDBJ whole genome shotgun (WGS) entry which is preliminary data.</text>
</comment>
<name>A0A091CD51_9ENTE</name>
<evidence type="ECO:0000313" key="12">
    <source>
        <dbReference type="EMBL" id="KFN91473.1"/>
    </source>
</evidence>
<dbReference type="InterPro" id="IPR020541">
    <property type="entry name" value="Chorismate_synthase_CS"/>
</dbReference>
<dbReference type="Gene3D" id="3.60.150.10">
    <property type="entry name" value="Chorismate synthase AroC"/>
    <property type="match status" value="1"/>
</dbReference>
<dbReference type="PROSITE" id="PS00787">
    <property type="entry name" value="CHORISMATE_SYNTHASE_1"/>
    <property type="match status" value="1"/>
</dbReference>
<dbReference type="Pfam" id="PF01264">
    <property type="entry name" value="Chorismate_synt"/>
    <property type="match status" value="1"/>
</dbReference>
<keyword evidence="8" id="KW-0274">FAD</keyword>
<evidence type="ECO:0000256" key="8">
    <source>
        <dbReference type="ARBA" id="ARBA00022827"/>
    </source>
</evidence>
<keyword evidence="10" id="KW-0057">Aromatic amino acid biosynthesis</keyword>
<dbReference type="SUPFAM" id="SSF103263">
    <property type="entry name" value="Chorismate synthase, AroC"/>
    <property type="match status" value="1"/>
</dbReference>
<evidence type="ECO:0000313" key="13">
    <source>
        <dbReference type="Proteomes" id="UP000029380"/>
    </source>
</evidence>
<dbReference type="PANTHER" id="PTHR21085">
    <property type="entry name" value="CHORISMATE SYNTHASE"/>
    <property type="match status" value="1"/>
</dbReference>
<keyword evidence="7" id="KW-0288">FMN</keyword>
<protein>
    <recommendedName>
        <fullName evidence="4">chorismate synthase</fullName>
        <ecNumber evidence="4">4.2.3.5</ecNumber>
    </recommendedName>
</protein>
<dbReference type="Proteomes" id="UP000029380">
    <property type="component" value="Unassembled WGS sequence"/>
</dbReference>
<comment type="pathway">
    <text evidence="2">Metabolic intermediate biosynthesis; chorismate biosynthesis; chorismate from D-erythrose 4-phosphate and phosphoenolpyruvate: step 7/7.</text>
</comment>
<dbReference type="EC" id="4.2.3.5" evidence="4"/>
<dbReference type="GO" id="GO:0004107">
    <property type="term" value="F:chorismate synthase activity"/>
    <property type="evidence" value="ECO:0007669"/>
    <property type="project" value="UniProtKB-EC"/>
</dbReference>